<dbReference type="InterPro" id="IPR050662">
    <property type="entry name" value="Sec-metab_biosynth-thioest"/>
</dbReference>
<organism evidence="2 3">
    <name type="scientific">Rhodobacter viridis</name>
    <dbReference type="NCBI Taxonomy" id="1054202"/>
    <lineage>
        <taxon>Bacteria</taxon>
        <taxon>Pseudomonadati</taxon>
        <taxon>Pseudomonadota</taxon>
        <taxon>Alphaproteobacteria</taxon>
        <taxon>Rhodobacterales</taxon>
        <taxon>Rhodobacter group</taxon>
        <taxon>Rhodobacter</taxon>
    </lineage>
</organism>
<evidence type="ECO:0000259" key="1">
    <source>
        <dbReference type="SMART" id="SM00849"/>
    </source>
</evidence>
<dbReference type="Pfam" id="PF17778">
    <property type="entry name" value="WHD_BLACT"/>
    <property type="match status" value="1"/>
</dbReference>
<dbReference type="RefSeq" id="WP_110806499.1">
    <property type="nucleotide sequence ID" value="NZ_QJTK01000012.1"/>
</dbReference>
<protein>
    <submittedName>
        <fullName evidence="2">Glyoxylase-like metal-dependent hydrolase (Beta-lactamase superfamily II)</fullName>
    </submittedName>
</protein>
<dbReference type="CDD" id="cd16278">
    <property type="entry name" value="metallo-hydrolase-like_MBL-fold"/>
    <property type="match status" value="1"/>
</dbReference>
<gene>
    <name evidence="2" type="ORF">C8J30_11272</name>
</gene>
<dbReference type="SUPFAM" id="SSF56281">
    <property type="entry name" value="Metallo-hydrolase/oxidoreductase"/>
    <property type="match status" value="1"/>
</dbReference>
<dbReference type="Pfam" id="PF00753">
    <property type="entry name" value="Lactamase_B"/>
    <property type="match status" value="1"/>
</dbReference>
<dbReference type="PANTHER" id="PTHR23131">
    <property type="entry name" value="ENDORIBONUCLEASE LACTB2"/>
    <property type="match status" value="1"/>
</dbReference>
<keyword evidence="3" id="KW-1185">Reference proteome</keyword>
<proteinExistence type="predicted"/>
<dbReference type="AlphaFoldDB" id="A0A318TVG5"/>
<comment type="caution">
    <text evidence="2">The sequence shown here is derived from an EMBL/GenBank/DDBJ whole genome shotgun (WGS) entry which is preliminary data.</text>
</comment>
<dbReference type="EMBL" id="QJTK01000012">
    <property type="protein sequence ID" value="PYF08654.1"/>
    <property type="molecule type" value="Genomic_DNA"/>
</dbReference>
<keyword evidence="2" id="KW-0378">Hydrolase</keyword>
<dbReference type="Gene3D" id="3.60.15.10">
    <property type="entry name" value="Ribonuclease Z/Hydroxyacylglutathione hydrolase-like"/>
    <property type="match status" value="1"/>
</dbReference>
<reference evidence="2 3" key="1">
    <citation type="submission" date="2018-06" db="EMBL/GenBank/DDBJ databases">
        <title>Genomic Encyclopedia of Type Strains, Phase III (KMG-III): the genomes of soil and plant-associated and newly described type strains.</title>
        <authorList>
            <person name="Whitman W."/>
        </authorList>
    </citation>
    <scope>NUCLEOTIDE SEQUENCE [LARGE SCALE GENOMIC DNA]</scope>
    <source>
        <strain evidence="2 3">JA737</strain>
    </source>
</reference>
<dbReference type="SMART" id="SM00849">
    <property type="entry name" value="Lactamase_B"/>
    <property type="match status" value="1"/>
</dbReference>
<evidence type="ECO:0000313" key="2">
    <source>
        <dbReference type="EMBL" id="PYF08654.1"/>
    </source>
</evidence>
<name>A0A318TVG5_9RHOB</name>
<feature type="domain" description="Metallo-beta-lactamase" evidence="1">
    <location>
        <begin position="22"/>
        <end position="203"/>
    </location>
</feature>
<evidence type="ECO:0000313" key="3">
    <source>
        <dbReference type="Proteomes" id="UP000247727"/>
    </source>
</evidence>
<dbReference type="InterPro" id="IPR036866">
    <property type="entry name" value="RibonucZ/Hydroxyglut_hydro"/>
</dbReference>
<dbReference type="Gene3D" id="1.10.10.10">
    <property type="entry name" value="Winged helix-like DNA-binding domain superfamily/Winged helix DNA-binding domain"/>
    <property type="match status" value="1"/>
</dbReference>
<dbReference type="InterPro" id="IPR041516">
    <property type="entry name" value="LACTB2_WH"/>
</dbReference>
<dbReference type="GO" id="GO:0016787">
    <property type="term" value="F:hydrolase activity"/>
    <property type="evidence" value="ECO:0007669"/>
    <property type="project" value="UniProtKB-KW"/>
</dbReference>
<sequence length="290" mass="30105">MDILEPGVRRRVAPNSSALTHRGTCTYVLGTGEVAVLDPGPADPGHLRALLDHLAPGERVGAILVSHAHLDHSGGARAFADLTGAPIFAFGGPEAGRSARMQMLAAEGLAGGGEGVDAGFRPDVVLLDGETVATGDWSVTALHTPGHFCNHLSFAMGDRVFTGDVVMGWSTTLISPPDGDLDAYFATLDRLAGQGARIFYPGHGDPVSDPAARLAELAAHRGARTEQILSVLAIGPATLSALTAQVYVETPPALHPAAARNLFAHLVSLVFQGRVEAHPQLSTTAIFEIA</sequence>
<dbReference type="Proteomes" id="UP000247727">
    <property type="component" value="Unassembled WGS sequence"/>
</dbReference>
<dbReference type="OrthoDB" id="9788263at2"/>
<dbReference type="PANTHER" id="PTHR23131:SF0">
    <property type="entry name" value="ENDORIBONUCLEASE LACTB2"/>
    <property type="match status" value="1"/>
</dbReference>
<dbReference type="InterPro" id="IPR036388">
    <property type="entry name" value="WH-like_DNA-bd_sf"/>
</dbReference>
<accession>A0A318TVG5</accession>
<dbReference type="InterPro" id="IPR001279">
    <property type="entry name" value="Metallo-B-lactamas"/>
</dbReference>